<feature type="domain" description="Methylguanine DNA methyltransferase ribonuclease-like" evidence="8">
    <location>
        <begin position="6"/>
        <end position="84"/>
    </location>
</feature>
<evidence type="ECO:0000256" key="2">
    <source>
        <dbReference type="ARBA" id="ARBA00022603"/>
    </source>
</evidence>
<sequence>MNKNSIYWSEFNFNSWRFFIVATENGLCYVGSPNQPFIEVEKWVEKHFSQHHLLREESFLKPYRIELEEYYNKKRDFFSLPVDLQGTPFQKEIWSALSTIPYGTTSTYSDIAERIFKPTAARAVGRAIGANPVLITIPCHRVIGKDGSLTGYRGGMELKKFLLKLETGFIEK</sequence>
<accession>A0ABT9ZBC9</accession>
<comment type="catalytic activity">
    <reaction evidence="6">
        <text>a 6-O-methyl-2'-deoxyguanosine in DNA + L-cysteinyl-[protein] = S-methyl-L-cysteinyl-[protein] + a 2'-deoxyguanosine in DNA</text>
        <dbReference type="Rhea" id="RHEA:24000"/>
        <dbReference type="Rhea" id="RHEA-COMP:10131"/>
        <dbReference type="Rhea" id="RHEA-COMP:10132"/>
        <dbReference type="Rhea" id="RHEA-COMP:11367"/>
        <dbReference type="Rhea" id="RHEA-COMP:11368"/>
        <dbReference type="ChEBI" id="CHEBI:29950"/>
        <dbReference type="ChEBI" id="CHEBI:82612"/>
        <dbReference type="ChEBI" id="CHEBI:85445"/>
        <dbReference type="ChEBI" id="CHEBI:85448"/>
        <dbReference type="EC" id="2.1.1.63"/>
    </reaction>
</comment>
<evidence type="ECO:0000256" key="3">
    <source>
        <dbReference type="ARBA" id="ARBA00022679"/>
    </source>
</evidence>
<gene>
    <name evidence="9" type="ORF">J2S19_000823</name>
</gene>
<reference evidence="9 10" key="1">
    <citation type="submission" date="2023-07" db="EMBL/GenBank/DDBJ databases">
        <title>Genomic Encyclopedia of Type Strains, Phase IV (KMG-IV): sequencing the most valuable type-strain genomes for metagenomic binning, comparative biology and taxonomic classification.</title>
        <authorList>
            <person name="Goeker M."/>
        </authorList>
    </citation>
    <scope>NUCLEOTIDE SEQUENCE [LARGE SCALE GENOMIC DNA]</scope>
    <source>
        <strain evidence="9 10">DSM 29005</strain>
    </source>
</reference>
<dbReference type="EMBL" id="JAUSUD010000002">
    <property type="protein sequence ID" value="MDQ0229572.1"/>
    <property type="molecule type" value="Genomic_DNA"/>
</dbReference>
<organism evidence="9 10">
    <name type="scientific">Metabacillus malikii</name>
    <dbReference type="NCBI Taxonomy" id="1504265"/>
    <lineage>
        <taxon>Bacteria</taxon>
        <taxon>Bacillati</taxon>
        <taxon>Bacillota</taxon>
        <taxon>Bacilli</taxon>
        <taxon>Bacillales</taxon>
        <taxon>Bacillaceae</taxon>
        <taxon>Metabacillus</taxon>
    </lineage>
</organism>
<dbReference type="InterPro" id="IPR008332">
    <property type="entry name" value="MethylG_MeTrfase_N"/>
</dbReference>
<name>A0ABT9ZBC9_9BACI</name>
<protein>
    <submittedName>
        <fullName evidence="9">Methylated-DNA-[protein]-cysteine S-methyltransferase</fullName>
        <ecNumber evidence="9">2.1.1.63</ecNumber>
    </submittedName>
</protein>
<dbReference type="InterPro" id="IPR014048">
    <property type="entry name" value="MethylDNA_cys_MeTrfase_DNA-bd"/>
</dbReference>
<dbReference type="InterPro" id="IPR036388">
    <property type="entry name" value="WH-like_DNA-bd_sf"/>
</dbReference>
<dbReference type="InterPro" id="IPR036631">
    <property type="entry name" value="MGMT_N_sf"/>
</dbReference>
<keyword evidence="4" id="KW-0227">DNA damage</keyword>
<dbReference type="PANTHER" id="PTHR10815:SF12">
    <property type="entry name" value="METHYLATED-DNA--PROTEIN-CYSTEINE METHYLTRANSFERASE, INDUCIBLE"/>
    <property type="match status" value="1"/>
</dbReference>
<dbReference type="Proteomes" id="UP001234495">
    <property type="component" value="Unassembled WGS sequence"/>
</dbReference>
<dbReference type="Gene3D" id="1.10.10.10">
    <property type="entry name" value="Winged helix-like DNA-binding domain superfamily/Winged helix DNA-binding domain"/>
    <property type="match status" value="1"/>
</dbReference>
<dbReference type="Pfam" id="PF02870">
    <property type="entry name" value="Methyltransf_1N"/>
    <property type="match status" value="1"/>
</dbReference>
<evidence type="ECO:0000256" key="4">
    <source>
        <dbReference type="ARBA" id="ARBA00022763"/>
    </source>
</evidence>
<dbReference type="InterPro" id="IPR036217">
    <property type="entry name" value="MethylDNA_cys_MeTrfase_DNAb"/>
</dbReference>
<keyword evidence="5" id="KW-0234">DNA repair</keyword>
<evidence type="ECO:0000259" key="8">
    <source>
        <dbReference type="Pfam" id="PF02870"/>
    </source>
</evidence>
<evidence type="ECO:0000259" key="7">
    <source>
        <dbReference type="Pfam" id="PF01035"/>
    </source>
</evidence>
<proteinExistence type="predicted"/>
<dbReference type="PROSITE" id="PS00374">
    <property type="entry name" value="MGMT"/>
    <property type="match status" value="1"/>
</dbReference>
<comment type="catalytic activity">
    <reaction evidence="1">
        <text>a 4-O-methyl-thymidine in DNA + L-cysteinyl-[protein] = a thymidine in DNA + S-methyl-L-cysteinyl-[protein]</text>
        <dbReference type="Rhea" id="RHEA:53428"/>
        <dbReference type="Rhea" id="RHEA-COMP:10131"/>
        <dbReference type="Rhea" id="RHEA-COMP:10132"/>
        <dbReference type="Rhea" id="RHEA-COMP:13555"/>
        <dbReference type="Rhea" id="RHEA-COMP:13556"/>
        <dbReference type="ChEBI" id="CHEBI:29950"/>
        <dbReference type="ChEBI" id="CHEBI:82612"/>
        <dbReference type="ChEBI" id="CHEBI:137386"/>
        <dbReference type="ChEBI" id="CHEBI:137387"/>
        <dbReference type="EC" id="2.1.1.63"/>
    </reaction>
</comment>
<feature type="domain" description="Methylated-DNA-[protein]-cysteine S-methyltransferase DNA binding" evidence="7">
    <location>
        <begin position="88"/>
        <end position="167"/>
    </location>
</feature>
<dbReference type="RefSeq" id="WP_307337475.1">
    <property type="nucleotide sequence ID" value="NZ_JAUSUD010000002.1"/>
</dbReference>
<dbReference type="Gene3D" id="3.30.160.70">
    <property type="entry name" value="Methylated DNA-protein cysteine methyltransferase domain"/>
    <property type="match status" value="1"/>
</dbReference>
<comment type="caution">
    <text evidence="9">The sequence shown here is derived from an EMBL/GenBank/DDBJ whole genome shotgun (WGS) entry which is preliminary data.</text>
</comment>
<keyword evidence="10" id="KW-1185">Reference proteome</keyword>
<evidence type="ECO:0000256" key="6">
    <source>
        <dbReference type="ARBA" id="ARBA00049348"/>
    </source>
</evidence>
<dbReference type="PANTHER" id="PTHR10815">
    <property type="entry name" value="METHYLATED-DNA--PROTEIN-CYSTEINE METHYLTRANSFERASE"/>
    <property type="match status" value="1"/>
</dbReference>
<dbReference type="CDD" id="cd06445">
    <property type="entry name" value="ATase"/>
    <property type="match status" value="1"/>
</dbReference>
<keyword evidence="3 9" id="KW-0808">Transferase</keyword>
<dbReference type="GO" id="GO:0003908">
    <property type="term" value="F:methylated-DNA-[protein]-cysteine S-methyltransferase activity"/>
    <property type="evidence" value="ECO:0007669"/>
    <property type="project" value="UniProtKB-EC"/>
</dbReference>
<keyword evidence="2 9" id="KW-0489">Methyltransferase</keyword>
<evidence type="ECO:0000256" key="5">
    <source>
        <dbReference type="ARBA" id="ARBA00023204"/>
    </source>
</evidence>
<evidence type="ECO:0000256" key="1">
    <source>
        <dbReference type="ARBA" id="ARBA00001286"/>
    </source>
</evidence>
<dbReference type="EC" id="2.1.1.63" evidence="9"/>
<dbReference type="SUPFAM" id="SSF53155">
    <property type="entry name" value="Methylated DNA-protein cysteine methyltransferase domain"/>
    <property type="match status" value="1"/>
</dbReference>
<dbReference type="InterPro" id="IPR001497">
    <property type="entry name" value="MethylDNA_cys_MeTrfase_AS"/>
</dbReference>
<evidence type="ECO:0000313" key="9">
    <source>
        <dbReference type="EMBL" id="MDQ0229572.1"/>
    </source>
</evidence>
<dbReference type="Pfam" id="PF01035">
    <property type="entry name" value="DNA_binding_1"/>
    <property type="match status" value="1"/>
</dbReference>
<dbReference type="NCBIfam" id="TIGR00589">
    <property type="entry name" value="ogt"/>
    <property type="match status" value="1"/>
</dbReference>
<dbReference type="GO" id="GO:0032259">
    <property type="term" value="P:methylation"/>
    <property type="evidence" value="ECO:0007669"/>
    <property type="project" value="UniProtKB-KW"/>
</dbReference>
<evidence type="ECO:0000313" key="10">
    <source>
        <dbReference type="Proteomes" id="UP001234495"/>
    </source>
</evidence>
<dbReference type="SUPFAM" id="SSF46767">
    <property type="entry name" value="Methylated DNA-protein cysteine methyltransferase, C-terminal domain"/>
    <property type="match status" value="1"/>
</dbReference>